<keyword evidence="2" id="KW-1185">Reference proteome</keyword>
<dbReference type="Proteomes" id="UP001596298">
    <property type="component" value="Unassembled WGS sequence"/>
</dbReference>
<gene>
    <name evidence="1" type="ORF">ACFQDH_13770</name>
</gene>
<name>A0ABW2AHU5_9MICO</name>
<dbReference type="SUPFAM" id="SSF53474">
    <property type="entry name" value="alpha/beta-Hydrolases"/>
    <property type="match status" value="1"/>
</dbReference>
<dbReference type="EMBL" id="JBHSWH010000001">
    <property type="protein sequence ID" value="MFC6706298.1"/>
    <property type="molecule type" value="Genomic_DNA"/>
</dbReference>
<proteinExistence type="predicted"/>
<reference evidence="2" key="1">
    <citation type="journal article" date="2019" name="Int. J. Syst. Evol. Microbiol.">
        <title>The Global Catalogue of Microorganisms (GCM) 10K type strain sequencing project: providing services to taxonomists for standard genome sequencing and annotation.</title>
        <authorList>
            <consortium name="The Broad Institute Genomics Platform"/>
            <consortium name="The Broad Institute Genome Sequencing Center for Infectious Disease"/>
            <person name="Wu L."/>
            <person name="Ma J."/>
        </authorList>
    </citation>
    <scope>NUCLEOTIDE SEQUENCE [LARGE SCALE GENOMIC DNA]</scope>
    <source>
        <strain evidence="2">CCUG 58127</strain>
    </source>
</reference>
<dbReference type="RefSeq" id="WP_382402220.1">
    <property type="nucleotide sequence ID" value="NZ_JBHSWH010000001.1"/>
</dbReference>
<evidence type="ECO:0008006" key="3">
    <source>
        <dbReference type="Google" id="ProtNLM"/>
    </source>
</evidence>
<accession>A0ABW2AHU5</accession>
<sequence>MNYTIVGVHGVGNYSDAKNDADRARSWTAHLLKAFEGTFPFDLELTIAYYAPALHLAARQSQLRLEQIPPNVQVDIWSWLLASGIPSNNAQGYATKPIRQGLEWLANHFHLDHKALEAFVTQFFSEVHVYFSPRHSERRTSACRIVADAIEDNKPNAIIAHSLGSIVAYESLWNYASHEVDLFVTLGSPLALPNVVYDRLKLPPVTAIHRKPPQVKHWVNIADPGDVISILRPISNYFEGVDENLEPSIHPLDFHLLKHYLAVPELATVLTASWSPGG</sequence>
<evidence type="ECO:0000313" key="2">
    <source>
        <dbReference type="Proteomes" id="UP001596298"/>
    </source>
</evidence>
<organism evidence="1 2">
    <name type="scientific">Flexivirga alba</name>
    <dbReference type="NCBI Taxonomy" id="702742"/>
    <lineage>
        <taxon>Bacteria</taxon>
        <taxon>Bacillati</taxon>
        <taxon>Actinomycetota</taxon>
        <taxon>Actinomycetes</taxon>
        <taxon>Micrococcales</taxon>
        <taxon>Dermacoccaceae</taxon>
        <taxon>Flexivirga</taxon>
    </lineage>
</organism>
<protein>
    <recommendedName>
        <fullName evidence="3">Serine peptidase</fullName>
    </recommendedName>
</protein>
<comment type="caution">
    <text evidence="1">The sequence shown here is derived from an EMBL/GenBank/DDBJ whole genome shotgun (WGS) entry which is preliminary data.</text>
</comment>
<dbReference type="InterPro" id="IPR029058">
    <property type="entry name" value="AB_hydrolase_fold"/>
</dbReference>
<evidence type="ECO:0000313" key="1">
    <source>
        <dbReference type="EMBL" id="MFC6706298.1"/>
    </source>
</evidence>